<protein>
    <submittedName>
        <fullName evidence="2">Purple acid phosphatase 3</fullName>
    </submittedName>
</protein>
<keyword evidence="1" id="KW-1133">Transmembrane helix</keyword>
<evidence type="ECO:0000313" key="2">
    <source>
        <dbReference type="EMBL" id="GER45292.1"/>
    </source>
</evidence>
<evidence type="ECO:0000256" key="1">
    <source>
        <dbReference type="SAM" id="Phobius"/>
    </source>
</evidence>
<keyword evidence="1" id="KW-0812">Transmembrane</keyword>
<dbReference type="AlphaFoldDB" id="A0A5A7QK94"/>
<proteinExistence type="predicted"/>
<comment type="caution">
    <text evidence="2">The sequence shown here is derived from an EMBL/GenBank/DDBJ whole genome shotgun (WGS) entry which is preliminary data.</text>
</comment>
<gene>
    <name evidence="2" type="ORF">STAS_22217</name>
</gene>
<organism evidence="2 3">
    <name type="scientific">Striga asiatica</name>
    <name type="common">Asiatic witchweed</name>
    <name type="synonym">Buchnera asiatica</name>
    <dbReference type="NCBI Taxonomy" id="4170"/>
    <lineage>
        <taxon>Eukaryota</taxon>
        <taxon>Viridiplantae</taxon>
        <taxon>Streptophyta</taxon>
        <taxon>Embryophyta</taxon>
        <taxon>Tracheophyta</taxon>
        <taxon>Spermatophyta</taxon>
        <taxon>Magnoliopsida</taxon>
        <taxon>eudicotyledons</taxon>
        <taxon>Gunneridae</taxon>
        <taxon>Pentapetalae</taxon>
        <taxon>asterids</taxon>
        <taxon>lamiids</taxon>
        <taxon>Lamiales</taxon>
        <taxon>Orobanchaceae</taxon>
        <taxon>Buchnereae</taxon>
        <taxon>Striga</taxon>
    </lineage>
</organism>
<sequence>MRMWMNRRKMCRMPGMIQWRLWDFPCVTQELFPEKLRREGKMYVRDLTLTALAAYWGSIALTIRIMYQNAKKGFKTCSPFLPFHFNLNNNGAMGKKEKKPVNIIKLIKDNTTSA</sequence>
<accession>A0A5A7QK94</accession>
<keyword evidence="1" id="KW-0472">Membrane</keyword>
<evidence type="ECO:0000313" key="3">
    <source>
        <dbReference type="Proteomes" id="UP000325081"/>
    </source>
</evidence>
<reference evidence="3" key="1">
    <citation type="journal article" date="2019" name="Curr. Biol.">
        <title>Genome Sequence of Striga asiatica Provides Insight into the Evolution of Plant Parasitism.</title>
        <authorList>
            <person name="Yoshida S."/>
            <person name="Kim S."/>
            <person name="Wafula E.K."/>
            <person name="Tanskanen J."/>
            <person name="Kim Y.M."/>
            <person name="Honaas L."/>
            <person name="Yang Z."/>
            <person name="Spallek T."/>
            <person name="Conn C.E."/>
            <person name="Ichihashi Y."/>
            <person name="Cheong K."/>
            <person name="Cui S."/>
            <person name="Der J.P."/>
            <person name="Gundlach H."/>
            <person name="Jiao Y."/>
            <person name="Hori C."/>
            <person name="Ishida J.K."/>
            <person name="Kasahara H."/>
            <person name="Kiba T."/>
            <person name="Kim M.S."/>
            <person name="Koo N."/>
            <person name="Laohavisit A."/>
            <person name="Lee Y.H."/>
            <person name="Lumba S."/>
            <person name="McCourt P."/>
            <person name="Mortimer J.C."/>
            <person name="Mutuku J.M."/>
            <person name="Nomura T."/>
            <person name="Sasaki-Sekimoto Y."/>
            <person name="Seto Y."/>
            <person name="Wang Y."/>
            <person name="Wakatake T."/>
            <person name="Sakakibara H."/>
            <person name="Demura T."/>
            <person name="Yamaguchi S."/>
            <person name="Yoneyama K."/>
            <person name="Manabe R.I."/>
            <person name="Nelson D.C."/>
            <person name="Schulman A.H."/>
            <person name="Timko M.P."/>
            <person name="dePamphilis C.W."/>
            <person name="Choi D."/>
            <person name="Shirasu K."/>
        </authorList>
    </citation>
    <scope>NUCLEOTIDE SEQUENCE [LARGE SCALE GENOMIC DNA]</scope>
    <source>
        <strain evidence="3">cv. UVA1</strain>
    </source>
</reference>
<dbReference type="Proteomes" id="UP000325081">
    <property type="component" value="Unassembled WGS sequence"/>
</dbReference>
<feature type="transmembrane region" description="Helical" evidence="1">
    <location>
        <begin position="47"/>
        <end position="67"/>
    </location>
</feature>
<keyword evidence="3" id="KW-1185">Reference proteome</keyword>
<dbReference type="EMBL" id="BKCP01007181">
    <property type="protein sequence ID" value="GER45292.1"/>
    <property type="molecule type" value="Genomic_DNA"/>
</dbReference>
<name>A0A5A7QK94_STRAF</name>